<dbReference type="Proteomes" id="UP000006620">
    <property type="component" value="Chromosome"/>
</dbReference>
<dbReference type="AlphaFoldDB" id="F8FH99"/>
<dbReference type="PANTHER" id="PTHR22674:SF6">
    <property type="entry name" value="NTPASE KAP FAMILY P-LOOP DOMAIN-CONTAINING PROTEIN 1"/>
    <property type="match status" value="1"/>
</dbReference>
<dbReference type="PATRIC" id="fig|1036673.3.peg.1070"/>
<reference evidence="3" key="1">
    <citation type="submission" date="2011-06" db="EMBL/GenBank/DDBJ databases">
        <title>Complete genome sequence of Paenibacillus mucilaginosus KNP414.</title>
        <authorList>
            <person name="Wang J."/>
            <person name="Hu S."/>
            <person name="Hu X."/>
            <person name="Zhang B."/>
            <person name="Dong D."/>
            <person name="Zhang S."/>
            <person name="Zhao K."/>
            <person name="Wu D."/>
        </authorList>
    </citation>
    <scope>NUCLEOTIDE SEQUENCE [LARGE SCALE GENOMIC DNA]</scope>
    <source>
        <strain evidence="3">KNP414</strain>
    </source>
</reference>
<feature type="domain" description="KAP NTPase" evidence="1">
    <location>
        <begin position="10"/>
        <end position="240"/>
    </location>
</feature>
<dbReference type="Pfam" id="PF07693">
    <property type="entry name" value="KAP_NTPase"/>
    <property type="match status" value="1"/>
</dbReference>
<evidence type="ECO:0000259" key="1">
    <source>
        <dbReference type="Pfam" id="PF07693"/>
    </source>
</evidence>
<dbReference type="InterPro" id="IPR027417">
    <property type="entry name" value="P-loop_NTPase"/>
</dbReference>
<organism evidence="2 3">
    <name type="scientific">Paenibacillus mucilaginosus (strain KNP414)</name>
    <dbReference type="NCBI Taxonomy" id="1036673"/>
    <lineage>
        <taxon>Bacteria</taxon>
        <taxon>Bacillati</taxon>
        <taxon>Bacillota</taxon>
        <taxon>Bacilli</taxon>
        <taxon>Bacillales</taxon>
        <taxon>Paenibacillaceae</taxon>
        <taxon>Paenibacillus</taxon>
    </lineage>
</organism>
<dbReference type="InterPro" id="IPR011646">
    <property type="entry name" value="KAP_P-loop"/>
</dbReference>
<accession>F8FH99</accession>
<name>F8FH99_PAEMK</name>
<dbReference type="EMBL" id="CP002869">
    <property type="protein sequence ID" value="AEI39801.1"/>
    <property type="molecule type" value="Genomic_DNA"/>
</dbReference>
<dbReference type="KEGG" id="pms:KNP414_01234"/>
<sequence length="691" mass="82261">MVKAKCGATNYHFIEFKPWYFGQDNHDIIRIYLHHFSEEIKKVNGFNPKLAKAIRSYGNLLSSVGVRNFGTVISIKDAFEKFFPSKEAAKLQDIKKEIEEMLKEYPRKIVVYIDDVDRLDGAEVRMIFKLVRLIADFPNVTYIIALDEEVIKRSLSSIYHENNENGSNDAKKYLEKFIQVPIYLPKPDPAHLQELCWEHLSEVMSNNGLIRYYDNQIITYLTRLDFSPRNIFRYINLIQFYLPYLKEEIYHRDLLYLLIVQVSSSELYNYIYENNYLFIEEDRLNKEKLNLIPEFNRHKDILQTLFPYIYQYVNETKKITEDQKKEWEKSKKLCSPKFFNQYFMYGVPKGHISQEALNILIQDLHTQDIYEVKEKYLLLIDVYSFAEVNAKLENRINEWPDSIKEKMLTVLKLVFEEKYSRHSRDTSISIEALSNKIIEELIYDNYRIDPVFWTHCHLVFLLNTYIFVQHLPLESGTLDLIKKSVKSGFNHLSYTNFLKNYSEFDARRLWEYWTDFYTLEEIKIVVDEWTNSEEGFEEFLFLTINNNKILDSDVLLIRIFINITKFLTESKLSKLFNENKGYPADKRELSSFIEKNKTRYIGLFFLAKNRLFKFILNRLNAKYSEKNNAHITVEDYIKLGVDLIKNYGTQKEVKLISDVLNSINVYNSIISEQDELNSINRKAIEEENDEI</sequence>
<gene>
    <name evidence="2" type="primary">pifA</name>
    <name evidence="2" type="ordered locus">KNP414_01234</name>
</gene>
<dbReference type="InterPro" id="IPR052754">
    <property type="entry name" value="NTPase_KAP_P-loop"/>
</dbReference>
<dbReference type="HOGENOM" id="CLU_352575_0_0_9"/>
<evidence type="ECO:0000313" key="2">
    <source>
        <dbReference type="EMBL" id="AEI39801.1"/>
    </source>
</evidence>
<protein>
    <submittedName>
        <fullName evidence="2">PifA</fullName>
    </submittedName>
</protein>
<dbReference type="PANTHER" id="PTHR22674">
    <property type="entry name" value="NTPASE, KAP FAMILY P-LOOP DOMAIN-CONTAINING 1"/>
    <property type="match status" value="1"/>
</dbReference>
<reference evidence="2 3" key="2">
    <citation type="journal article" date="2013" name="Genome Announc.">
        <title>Genome Sequence of Growth-Improving Paenibacillus mucilaginosus Strain KNP414.</title>
        <authorList>
            <person name="Lu J.J."/>
            <person name="Wang J.F."/>
            <person name="Hu X.F."/>
        </authorList>
    </citation>
    <scope>NUCLEOTIDE SEQUENCE [LARGE SCALE GENOMIC DNA]</scope>
    <source>
        <strain evidence="2 3">KNP414</strain>
    </source>
</reference>
<evidence type="ECO:0000313" key="3">
    <source>
        <dbReference type="Proteomes" id="UP000006620"/>
    </source>
</evidence>
<dbReference type="SUPFAM" id="SSF52540">
    <property type="entry name" value="P-loop containing nucleoside triphosphate hydrolases"/>
    <property type="match status" value="1"/>
</dbReference>
<proteinExistence type="predicted"/>